<feature type="transmembrane region" description="Helical" evidence="1">
    <location>
        <begin position="121"/>
        <end position="141"/>
    </location>
</feature>
<dbReference type="InterPro" id="IPR052163">
    <property type="entry name" value="DGC-Regulatory_Protein"/>
</dbReference>
<dbReference type="Gene3D" id="3.30.70.270">
    <property type="match status" value="1"/>
</dbReference>
<gene>
    <name evidence="3" type="ORF">SAMN05192530_11630</name>
</gene>
<dbReference type="SUPFAM" id="SSF55073">
    <property type="entry name" value="Nucleotide cyclase"/>
    <property type="match status" value="1"/>
</dbReference>
<evidence type="ECO:0000259" key="2">
    <source>
        <dbReference type="PROSITE" id="PS50887"/>
    </source>
</evidence>
<dbReference type="PROSITE" id="PS50887">
    <property type="entry name" value="GGDEF"/>
    <property type="match status" value="1"/>
</dbReference>
<protein>
    <submittedName>
        <fullName evidence="3">Diguanylate cyclase (GGDEF) domain-containing protein</fullName>
    </submittedName>
</protein>
<dbReference type="PANTHER" id="PTHR46663:SF2">
    <property type="entry name" value="GGDEF DOMAIN-CONTAINING PROTEIN"/>
    <property type="match status" value="1"/>
</dbReference>
<dbReference type="InterPro" id="IPR029787">
    <property type="entry name" value="Nucleotide_cyclase"/>
</dbReference>
<dbReference type="Pfam" id="PF00990">
    <property type="entry name" value="GGDEF"/>
    <property type="match status" value="1"/>
</dbReference>
<dbReference type="NCBIfam" id="TIGR00254">
    <property type="entry name" value="GGDEF"/>
    <property type="match status" value="1"/>
</dbReference>
<feature type="transmembrane region" description="Helical" evidence="1">
    <location>
        <begin position="93"/>
        <end position="115"/>
    </location>
</feature>
<feature type="transmembrane region" description="Helical" evidence="1">
    <location>
        <begin position="171"/>
        <end position="190"/>
    </location>
</feature>
<sequence>MTRTNIPAYRDLPDDVVADLTARMYESRTGVRWMVLIAVAPTVAAVHQSPSRALILSAIAVWLACIVRIAVAETYEWLGDRSQSRPNQIRWQTAYGIGGIGLSVAFAAFTALVILGGDSPMLNWALATAVGMAYGPIPYVALQPKVGYPQTTIPLAVPAIFLTTLNDTTSTYLAVSMIVGIVSVLGHCRLQYARAVEALLDRRSVDRLATTDPLTGLWNRRQLEAVVRQALQEKLDGLHWLGIDLDRFKSVNDTLGHESGDLVLRAAAQRITVIAGDDAFVARVGGDEFVVLLSGDRHRARMVSERISDALGTSITVPQGTARIGASVGVTAICPHDTIDGIARRADERMYAHKAGMRAAA</sequence>
<dbReference type="RefSeq" id="WP_090677034.1">
    <property type="nucleotide sequence ID" value="NZ_FNIT01000016.1"/>
</dbReference>
<keyword evidence="1" id="KW-0812">Transmembrane</keyword>
<dbReference type="PANTHER" id="PTHR46663">
    <property type="entry name" value="DIGUANYLATE CYCLASE DGCT-RELATED"/>
    <property type="match status" value="1"/>
</dbReference>
<dbReference type="EMBL" id="FNIT01000016">
    <property type="protein sequence ID" value="SDO85913.1"/>
    <property type="molecule type" value="Genomic_DNA"/>
</dbReference>
<dbReference type="SMART" id="SM00267">
    <property type="entry name" value="GGDEF"/>
    <property type="match status" value="1"/>
</dbReference>
<evidence type="ECO:0000313" key="4">
    <source>
        <dbReference type="Proteomes" id="UP000198793"/>
    </source>
</evidence>
<organism evidence="3 4">
    <name type="scientific">Aureimonas jatrophae</name>
    <dbReference type="NCBI Taxonomy" id="1166073"/>
    <lineage>
        <taxon>Bacteria</taxon>
        <taxon>Pseudomonadati</taxon>
        <taxon>Pseudomonadota</taxon>
        <taxon>Alphaproteobacteria</taxon>
        <taxon>Hyphomicrobiales</taxon>
        <taxon>Aurantimonadaceae</taxon>
        <taxon>Aureimonas</taxon>
    </lineage>
</organism>
<keyword evidence="4" id="KW-1185">Reference proteome</keyword>
<dbReference type="CDD" id="cd01949">
    <property type="entry name" value="GGDEF"/>
    <property type="match status" value="1"/>
</dbReference>
<keyword evidence="1" id="KW-0472">Membrane</keyword>
<dbReference type="Proteomes" id="UP000198793">
    <property type="component" value="Unassembled WGS sequence"/>
</dbReference>
<feature type="transmembrane region" description="Helical" evidence="1">
    <location>
        <begin position="30"/>
        <end position="47"/>
    </location>
</feature>
<name>A0A1H0MZU4_9HYPH</name>
<keyword evidence="1" id="KW-1133">Transmembrane helix</keyword>
<evidence type="ECO:0000313" key="3">
    <source>
        <dbReference type="EMBL" id="SDO85913.1"/>
    </source>
</evidence>
<dbReference type="AlphaFoldDB" id="A0A1H0MZU4"/>
<dbReference type="InterPro" id="IPR043128">
    <property type="entry name" value="Rev_trsase/Diguanyl_cyclase"/>
</dbReference>
<evidence type="ECO:0000256" key="1">
    <source>
        <dbReference type="SAM" id="Phobius"/>
    </source>
</evidence>
<feature type="transmembrane region" description="Helical" evidence="1">
    <location>
        <begin position="53"/>
        <end position="72"/>
    </location>
</feature>
<dbReference type="InterPro" id="IPR000160">
    <property type="entry name" value="GGDEF_dom"/>
</dbReference>
<dbReference type="STRING" id="1166073.SAMN05192530_11630"/>
<dbReference type="OrthoDB" id="7906032at2"/>
<feature type="domain" description="GGDEF" evidence="2">
    <location>
        <begin position="236"/>
        <end position="361"/>
    </location>
</feature>
<reference evidence="3 4" key="1">
    <citation type="submission" date="2016-10" db="EMBL/GenBank/DDBJ databases">
        <authorList>
            <person name="de Groot N.N."/>
        </authorList>
    </citation>
    <scope>NUCLEOTIDE SEQUENCE [LARGE SCALE GENOMIC DNA]</scope>
    <source>
        <strain evidence="4">L7-484,KACC 16230,DSM 25025</strain>
    </source>
</reference>
<accession>A0A1H0MZU4</accession>
<proteinExistence type="predicted"/>